<comment type="caution">
    <text evidence="1">The sequence shown here is derived from an EMBL/GenBank/DDBJ whole genome shotgun (WGS) entry which is preliminary data.</text>
</comment>
<keyword evidence="2" id="KW-1185">Reference proteome</keyword>
<reference evidence="1 2" key="1">
    <citation type="journal article" date="2021" name="Elife">
        <title>Chloroplast acquisition without the gene transfer in kleptoplastic sea slugs, Plakobranchus ocellatus.</title>
        <authorList>
            <person name="Maeda T."/>
            <person name="Takahashi S."/>
            <person name="Yoshida T."/>
            <person name="Shimamura S."/>
            <person name="Takaki Y."/>
            <person name="Nagai Y."/>
            <person name="Toyoda A."/>
            <person name="Suzuki Y."/>
            <person name="Arimoto A."/>
            <person name="Ishii H."/>
            <person name="Satoh N."/>
            <person name="Nishiyama T."/>
            <person name="Hasebe M."/>
            <person name="Maruyama T."/>
            <person name="Minagawa J."/>
            <person name="Obokata J."/>
            <person name="Shigenobu S."/>
        </authorList>
    </citation>
    <scope>NUCLEOTIDE SEQUENCE [LARGE SCALE GENOMIC DNA]</scope>
</reference>
<sequence>MIYYATPQKCPFPGDFSSQPAVSEFWDLRGADNIIQSSRLYTTVSIIRRLSFSRSNITLFPFCTSSKIIGFSLVSKCDNNRLQTQGHFQSENMMD</sequence>
<dbReference type="EMBL" id="BLXT01007928">
    <property type="protein sequence ID" value="GFO43872.1"/>
    <property type="molecule type" value="Genomic_DNA"/>
</dbReference>
<proteinExistence type="predicted"/>
<protein>
    <submittedName>
        <fullName evidence="1">Uncharacterized protein</fullName>
    </submittedName>
</protein>
<dbReference type="Proteomes" id="UP000735302">
    <property type="component" value="Unassembled WGS sequence"/>
</dbReference>
<evidence type="ECO:0000313" key="1">
    <source>
        <dbReference type="EMBL" id="GFO43872.1"/>
    </source>
</evidence>
<name>A0AAV4DHX8_9GAST</name>
<evidence type="ECO:0000313" key="2">
    <source>
        <dbReference type="Proteomes" id="UP000735302"/>
    </source>
</evidence>
<organism evidence="1 2">
    <name type="scientific">Plakobranchus ocellatus</name>
    <dbReference type="NCBI Taxonomy" id="259542"/>
    <lineage>
        <taxon>Eukaryota</taxon>
        <taxon>Metazoa</taxon>
        <taxon>Spiralia</taxon>
        <taxon>Lophotrochozoa</taxon>
        <taxon>Mollusca</taxon>
        <taxon>Gastropoda</taxon>
        <taxon>Heterobranchia</taxon>
        <taxon>Euthyneura</taxon>
        <taxon>Panpulmonata</taxon>
        <taxon>Sacoglossa</taxon>
        <taxon>Placobranchoidea</taxon>
        <taxon>Plakobranchidae</taxon>
        <taxon>Plakobranchus</taxon>
    </lineage>
</organism>
<accession>A0AAV4DHX8</accession>
<dbReference type="AlphaFoldDB" id="A0AAV4DHX8"/>
<gene>
    <name evidence="1" type="ORF">PoB_007037700</name>
</gene>